<evidence type="ECO:0000256" key="3">
    <source>
        <dbReference type="ARBA" id="ARBA00022833"/>
    </source>
</evidence>
<dbReference type="AlphaFoldDB" id="A0A1V9ZEH3"/>
<dbReference type="GO" id="GO:0008289">
    <property type="term" value="F:lipid binding"/>
    <property type="evidence" value="ECO:0007669"/>
    <property type="project" value="InterPro"/>
</dbReference>
<dbReference type="GO" id="GO:0008270">
    <property type="term" value="F:zinc ion binding"/>
    <property type="evidence" value="ECO:0007669"/>
    <property type="project" value="UniProtKB-KW"/>
</dbReference>
<organism evidence="5 6">
    <name type="scientific">Achlya hypogyna</name>
    <name type="common">Oomycete</name>
    <name type="synonym">Protoachlya hypogyna</name>
    <dbReference type="NCBI Taxonomy" id="1202772"/>
    <lineage>
        <taxon>Eukaryota</taxon>
        <taxon>Sar</taxon>
        <taxon>Stramenopiles</taxon>
        <taxon>Oomycota</taxon>
        <taxon>Saprolegniomycetes</taxon>
        <taxon>Saprolegniales</taxon>
        <taxon>Achlyaceae</taxon>
        <taxon>Achlya</taxon>
    </lineage>
</organism>
<dbReference type="Pfam" id="PF01363">
    <property type="entry name" value="FYVE"/>
    <property type="match status" value="1"/>
</dbReference>
<dbReference type="PROSITE" id="PS50848">
    <property type="entry name" value="START"/>
    <property type="match status" value="1"/>
</dbReference>
<dbReference type="PANTHER" id="PTHR13510:SF44">
    <property type="entry name" value="RABENOSYN-5"/>
    <property type="match status" value="1"/>
</dbReference>
<reference evidence="5 6" key="1">
    <citation type="journal article" date="2014" name="Genome Biol. Evol.">
        <title>The secreted proteins of Achlya hypogyna and Thraustotheca clavata identify the ancestral oomycete secretome and reveal gene acquisitions by horizontal gene transfer.</title>
        <authorList>
            <person name="Misner I."/>
            <person name="Blouin N."/>
            <person name="Leonard G."/>
            <person name="Richards T.A."/>
            <person name="Lane C.E."/>
        </authorList>
    </citation>
    <scope>NUCLEOTIDE SEQUENCE [LARGE SCALE GENOMIC DNA]</scope>
    <source>
        <strain evidence="5 6">ATCC 48635</strain>
    </source>
</reference>
<feature type="domain" description="START" evidence="4">
    <location>
        <begin position="25"/>
        <end position="223"/>
    </location>
</feature>
<comment type="caution">
    <text evidence="5">The sequence shown here is derived from an EMBL/GenBank/DDBJ whole genome shotgun (WGS) entry which is preliminary data.</text>
</comment>
<keyword evidence="1" id="KW-0479">Metal-binding</keyword>
<dbReference type="OrthoDB" id="79871at2759"/>
<dbReference type="SUPFAM" id="SSF57903">
    <property type="entry name" value="FYVE/PHD zinc finger"/>
    <property type="match status" value="1"/>
</dbReference>
<dbReference type="SUPFAM" id="SSF55961">
    <property type="entry name" value="Bet v1-like"/>
    <property type="match status" value="1"/>
</dbReference>
<dbReference type="Gene3D" id="3.30.40.10">
    <property type="entry name" value="Zinc/RING finger domain, C3HC4 (zinc finger)"/>
    <property type="match status" value="1"/>
</dbReference>
<dbReference type="Proteomes" id="UP000243579">
    <property type="component" value="Unassembled WGS sequence"/>
</dbReference>
<dbReference type="Pfam" id="PF01852">
    <property type="entry name" value="START"/>
    <property type="match status" value="1"/>
</dbReference>
<evidence type="ECO:0000313" key="5">
    <source>
        <dbReference type="EMBL" id="OQR96372.1"/>
    </source>
</evidence>
<dbReference type="InterPro" id="IPR052727">
    <property type="entry name" value="Rab4/Rab5_effector"/>
</dbReference>
<dbReference type="InterPro" id="IPR013083">
    <property type="entry name" value="Znf_RING/FYVE/PHD"/>
</dbReference>
<evidence type="ECO:0000256" key="2">
    <source>
        <dbReference type="ARBA" id="ARBA00022771"/>
    </source>
</evidence>
<name>A0A1V9ZEH3_ACHHY</name>
<dbReference type="InterPro" id="IPR000306">
    <property type="entry name" value="Znf_FYVE"/>
</dbReference>
<proteinExistence type="predicted"/>
<sequence length="403" mass="44739">MPDVKTRRLLRTQLKAPVFRHPAALAPEEEDDLIKLAQSTFDAFIASVTAEKAASDSRSVLFRGTTTIAAELYEVEAVMSNLTDVHIADSMGAYADGLLGSKILHHVHTSSDTHIVVRWFATECPKLVHHRDFSVVEIQKTLTLPTGRRAWAVVQHSVRLPSCPDFKDSLNFVRASMSTSGVLFAETSVLGQLDVHQRFEIDVRGTAPRWLAKHTMKAAALDFAKIEAHVHELRREEQDLSTFVVRMIPADSCTECYLCATKFHALKKKINCRLCGEVVCTNCHSSKRRGCLGCVEDPQDVVENEASSSRRDYAPTLAMESSKSYLDSMTSSFRSDDLANDLAEYTLSTTYLTASGVSTRLSDSARTIERKSVVSWETSPEELAIEPSGGMRKTWVGLKKLLQ</sequence>
<dbReference type="InterPro" id="IPR023393">
    <property type="entry name" value="START-like_dom_sf"/>
</dbReference>
<dbReference type="STRING" id="1202772.A0A1V9ZEH3"/>
<dbReference type="EMBL" id="JNBR01000146">
    <property type="protein sequence ID" value="OQR96372.1"/>
    <property type="molecule type" value="Genomic_DNA"/>
</dbReference>
<dbReference type="InterPro" id="IPR002913">
    <property type="entry name" value="START_lipid-bd_dom"/>
</dbReference>
<keyword evidence="2" id="KW-0863">Zinc-finger</keyword>
<evidence type="ECO:0000313" key="6">
    <source>
        <dbReference type="Proteomes" id="UP000243579"/>
    </source>
</evidence>
<gene>
    <name evidence="5" type="ORF">ACHHYP_15988</name>
</gene>
<keyword evidence="3" id="KW-0862">Zinc</keyword>
<keyword evidence="6" id="KW-1185">Reference proteome</keyword>
<evidence type="ECO:0000256" key="1">
    <source>
        <dbReference type="ARBA" id="ARBA00022723"/>
    </source>
</evidence>
<dbReference type="Gene3D" id="3.30.530.20">
    <property type="match status" value="1"/>
</dbReference>
<protein>
    <recommendedName>
        <fullName evidence="4">START domain-containing protein</fullName>
    </recommendedName>
</protein>
<dbReference type="PANTHER" id="PTHR13510">
    <property type="entry name" value="FYVE-FINGER-CONTAINING RAB5 EFFECTOR PROTEIN RABENOSYN-5-RELATED"/>
    <property type="match status" value="1"/>
</dbReference>
<dbReference type="InterPro" id="IPR011011">
    <property type="entry name" value="Znf_FYVE_PHD"/>
</dbReference>
<accession>A0A1V9ZEH3</accession>
<evidence type="ECO:0000259" key="4">
    <source>
        <dbReference type="PROSITE" id="PS50848"/>
    </source>
</evidence>